<reference evidence="1" key="1">
    <citation type="submission" date="2014-09" db="EMBL/GenBank/DDBJ databases">
        <authorList>
            <person name="Magalhaes I.L.F."/>
            <person name="Oliveira U."/>
            <person name="Santos F.R."/>
            <person name="Vidigal T.H.D.A."/>
            <person name="Brescovit A.D."/>
            <person name="Santos A.J."/>
        </authorList>
    </citation>
    <scope>NUCLEOTIDE SEQUENCE</scope>
    <source>
        <tissue evidence="1">Shoot tissue taken approximately 20 cm above the soil surface</tissue>
    </source>
</reference>
<organism evidence="1">
    <name type="scientific">Arundo donax</name>
    <name type="common">Giant reed</name>
    <name type="synonym">Donax arundinaceus</name>
    <dbReference type="NCBI Taxonomy" id="35708"/>
    <lineage>
        <taxon>Eukaryota</taxon>
        <taxon>Viridiplantae</taxon>
        <taxon>Streptophyta</taxon>
        <taxon>Embryophyta</taxon>
        <taxon>Tracheophyta</taxon>
        <taxon>Spermatophyta</taxon>
        <taxon>Magnoliopsida</taxon>
        <taxon>Liliopsida</taxon>
        <taxon>Poales</taxon>
        <taxon>Poaceae</taxon>
        <taxon>PACMAD clade</taxon>
        <taxon>Arundinoideae</taxon>
        <taxon>Arundineae</taxon>
        <taxon>Arundo</taxon>
    </lineage>
</organism>
<dbReference type="EMBL" id="GBRH01262301">
    <property type="protein sequence ID" value="JAD35594.1"/>
    <property type="molecule type" value="Transcribed_RNA"/>
</dbReference>
<name>A0A0A9QFZ3_ARUDO</name>
<evidence type="ECO:0000313" key="1">
    <source>
        <dbReference type="EMBL" id="JAD35594.1"/>
    </source>
</evidence>
<protein>
    <submittedName>
        <fullName evidence="1">Uncharacterized protein</fullName>
    </submittedName>
</protein>
<proteinExistence type="predicted"/>
<accession>A0A0A9QFZ3</accession>
<reference evidence="1" key="2">
    <citation type="journal article" date="2015" name="Data Brief">
        <title>Shoot transcriptome of the giant reed, Arundo donax.</title>
        <authorList>
            <person name="Barrero R.A."/>
            <person name="Guerrero F.D."/>
            <person name="Moolhuijzen P."/>
            <person name="Goolsby J.A."/>
            <person name="Tidwell J."/>
            <person name="Bellgard S.E."/>
            <person name="Bellgard M.I."/>
        </authorList>
    </citation>
    <scope>NUCLEOTIDE SEQUENCE</scope>
    <source>
        <tissue evidence="1">Shoot tissue taken approximately 20 cm above the soil surface</tissue>
    </source>
</reference>
<sequence length="32" mass="3400">MSLGICFSKFNTISNQSMSLAASSKDMITKGT</sequence>
<dbReference type="AlphaFoldDB" id="A0A0A9QFZ3"/>